<feature type="compositionally biased region" description="Low complexity" evidence="8">
    <location>
        <begin position="48"/>
        <end position="76"/>
    </location>
</feature>
<evidence type="ECO:0000256" key="3">
    <source>
        <dbReference type="ARBA" id="ARBA00022741"/>
    </source>
</evidence>
<feature type="binding site" evidence="7">
    <location>
        <position position="173"/>
    </location>
    <ligand>
        <name>ATP</name>
        <dbReference type="ChEBI" id="CHEBI:30616"/>
    </ligand>
</feature>
<evidence type="ECO:0000259" key="9">
    <source>
        <dbReference type="PROSITE" id="PS50011"/>
    </source>
</evidence>
<dbReference type="PROSITE" id="PS00107">
    <property type="entry name" value="PROTEIN_KINASE_ATP"/>
    <property type="match status" value="1"/>
</dbReference>
<dbReference type="PROSITE" id="PS50011">
    <property type="entry name" value="PROTEIN_KINASE_DOM"/>
    <property type="match status" value="1"/>
</dbReference>
<dbReference type="GO" id="GO:0004674">
    <property type="term" value="F:protein serine/threonine kinase activity"/>
    <property type="evidence" value="ECO:0007669"/>
    <property type="project" value="UniProtKB-KW"/>
</dbReference>
<dbReference type="FunFam" id="3.30.200.20:FF:000040">
    <property type="entry name" value="Dual specificity mitogen-activated protein kinase kinase"/>
    <property type="match status" value="1"/>
</dbReference>
<feature type="domain" description="Protein kinase" evidence="9">
    <location>
        <begin position="144"/>
        <end position="502"/>
    </location>
</feature>
<dbReference type="PANTHER" id="PTHR47448">
    <property type="entry name" value="DUAL SPECIFICITY MITOGEN-ACTIVATED PROTEIN KINASE KINASE DSOR1-LIKE PROTEIN"/>
    <property type="match status" value="1"/>
</dbReference>
<comment type="similarity">
    <text evidence="6">Belongs to the protein kinase superfamily. STE Ser/Thr protein kinase family. MAP kinase kinase subfamily.</text>
</comment>
<dbReference type="PROSITE" id="PS00108">
    <property type="entry name" value="PROTEIN_KINASE_ST"/>
    <property type="match status" value="1"/>
</dbReference>
<gene>
    <name evidence="10" type="ORF">D9756_007803</name>
</gene>
<evidence type="ECO:0000313" key="10">
    <source>
        <dbReference type="EMBL" id="KAF5353355.1"/>
    </source>
</evidence>
<feature type="compositionally biased region" description="Polar residues" evidence="8">
    <location>
        <begin position="107"/>
        <end position="117"/>
    </location>
</feature>
<dbReference type="Pfam" id="PF00069">
    <property type="entry name" value="Pkinase"/>
    <property type="match status" value="1"/>
</dbReference>
<dbReference type="GO" id="GO:0004712">
    <property type="term" value="F:protein serine/threonine/tyrosine kinase activity"/>
    <property type="evidence" value="ECO:0007669"/>
    <property type="project" value="UniProtKB-ARBA"/>
</dbReference>
<protein>
    <recommendedName>
        <fullName evidence="9">Protein kinase domain-containing protein</fullName>
    </recommendedName>
</protein>
<dbReference type="Proteomes" id="UP000559027">
    <property type="component" value="Unassembled WGS sequence"/>
</dbReference>
<keyword evidence="3 7" id="KW-0547">Nucleotide-binding</keyword>
<feature type="compositionally biased region" description="Low complexity" evidence="8">
    <location>
        <begin position="397"/>
        <end position="421"/>
    </location>
</feature>
<evidence type="ECO:0000256" key="7">
    <source>
        <dbReference type="PROSITE-ProRule" id="PRU10141"/>
    </source>
</evidence>
<evidence type="ECO:0000313" key="11">
    <source>
        <dbReference type="Proteomes" id="UP000559027"/>
    </source>
</evidence>
<dbReference type="EMBL" id="JAACJO010000010">
    <property type="protein sequence ID" value="KAF5353355.1"/>
    <property type="molecule type" value="Genomic_DNA"/>
</dbReference>
<sequence length="520" mass="55994">MSVPPPRTLRTKRNFKALQLPTGPTLNLAPISSANSSFRRAPAPPNPSASQSNTTSSTSSSSTVTANATTHALPGRSGLGVGGGAGAGGAGTPLPSALNPNAPIPSTGDTPVTSQQRSAIRADITQTIAGFPQRKSLDLQNEKLVHIREIGQGNGGSVSLVRHRDTDIIMAKKVVLIDAKPAIRKQIVRELQIMHECNSRYIIECYGSYLSDPNICICMEYMDHGSFDSIYKKIGPIQIEVVARVAMSVLEGLTYLYDVHRIIHRDIKPSNILCNTQGEIKLCDFGVSGELINSIANTFVGTSIYMSPERIQGAEYSVKSDIWSLGITLVELATGRFPFSDDDPELSHTASPISPNSNAAATTTVNRLPDLDEESVMIITAATASMHLNPYSDLDRTSSSSTTTTTTTPISGTTLPGGSSPQLHQQQRKVGHARRKSHGVSLHGGGMTMSIIELMHHIVREPAPRLPEGRFVKEADEFVDACLEKEVETRGTPGVLLNYKWVQDAKVSTFDIAAWARSFE</sequence>
<dbReference type="InterPro" id="IPR050915">
    <property type="entry name" value="MAP_kinase_kinase"/>
</dbReference>
<keyword evidence="11" id="KW-1185">Reference proteome</keyword>
<keyword evidence="2" id="KW-0808">Transferase</keyword>
<evidence type="ECO:0000256" key="1">
    <source>
        <dbReference type="ARBA" id="ARBA00022527"/>
    </source>
</evidence>
<dbReference type="InterPro" id="IPR008271">
    <property type="entry name" value="Ser/Thr_kinase_AS"/>
</dbReference>
<organism evidence="10 11">
    <name type="scientific">Leucocoprinus leucothites</name>
    <dbReference type="NCBI Taxonomy" id="201217"/>
    <lineage>
        <taxon>Eukaryota</taxon>
        <taxon>Fungi</taxon>
        <taxon>Dikarya</taxon>
        <taxon>Basidiomycota</taxon>
        <taxon>Agaricomycotina</taxon>
        <taxon>Agaricomycetes</taxon>
        <taxon>Agaricomycetidae</taxon>
        <taxon>Agaricales</taxon>
        <taxon>Agaricineae</taxon>
        <taxon>Agaricaceae</taxon>
        <taxon>Leucocoprinus</taxon>
    </lineage>
</organism>
<reference evidence="10 11" key="1">
    <citation type="journal article" date="2020" name="ISME J.">
        <title>Uncovering the hidden diversity of litter-decomposition mechanisms in mushroom-forming fungi.</title>
        <authorList>
            <person name="Floudas D."/>
            <person name="Bentzer J."/>
            <person name="Ahren D."/>
            <person name="Johansson T."/>
            <person name="Persson P."/>
            <person name="Tunlid A."/>
        </authorList>
    </citation>
    <scope>NUCLEOTIDE SEQUENCE [LARGE SCALE GENOMIC DNA]</scope>
    <source>
        <strain evidence="10 11">CBS 146.42</strain>
    </source>
</reference>
<feature type="compositionally biased region" description="Polar residues" evidence="8">
    <location>
        <begin position="22"/>
        <end position="38"/>
    </location>
</feature>
<name>A0A8H5D4H9_9AGAR</name>
<keyword evidence="4" id="KW-0418">Kinase</keyword>
<feature type="compositionally biased region" description="Gly residues" evidence="8">
    <location>
        <begin position="77"/>
        <end position="91"/>
    </location>
</feature>
<dbReference type="SMART" id="SM00220">
    <property type="entry name" value="S_TKc"/>
    <property type="match status" value="1"/>
</dbReference>
<proteinExistence type="inferred from homology"/>
<dbReference type="OrthoDB" id="10252354at2759"/>
<dbReference type="AlphaFoldDB" id="A0A8H5D4H9"/>
<dbReference type="GO" id="GO:0000165">
    <property type="term" value="P:MAPK cascade"/>
    <property type="evidence" value="ECO:0007669"/>
    <property type="project" value="UniProtKB-ARBA"/>
</dbReference>
<evidence type="ECO:0000256" key="6">
    <source>
        <dbReference type="ARBA" id="ARBA00038035"/>
    </source>
</evidence>
<dbReference type="InterPro" id="IPR000719">
    <property type="entry name" value="Prot_kinase_dom"/>
</dbReference>
<keyword evidence="1" id="KW-0723">Serine/threonine-protein kinase</keyword>
<dbReference type="Gene3D" id="1.10.510.10">
    <property type="entry name" value="Transferase(Phosphotransferase) domain 1"/>
    <property type="match status" value="1"/>
</dbReference>
<feature type="region of interest" description="Disordered" evidence="8">
    <location>
        <begin position="390"/>
        <end position="444"/>
    </location>
</feature>
<dbReference type="SUPFAM" id="SSF56112">
    <property type="entry name" value="Protein kinase-like (PK-like)"/>
    <property type="match status" value="1"/>
</dbReference>
<dbReference type="PANTHER" id="PTHR47448:SF1">
    <property type="entry name" value="SERINE_THREONINE-PROTEIN KINASE STE7 HOMOLOG"/>
    <property type="match status" value="1"/>
</dbReference>
<dbReference type="InterPro" id="IPR017441">
    <property type="entry name" value="Protein_kinase_ATP_BS"/>
</dbReference>
<feature type="region of interest" description="Disordered" evidence="8">
    <location>
        <begin position="1"/>
        <end position="117"/>
    </location>
</feature>
<dbReference type="Gene3D" id="3.30.200.20">
    <property type="entry name" value="Phosphorylase Kinase, domain 1"/>
    <property type="match status" value="1"/>
</dbReference>
<dbReference type="InterPro" id="IPR011009">
    <property type="entry name" value="Kinase-like_dom_sf"/>
</dbReference>
<keyword evidence="5 7" id="KW-0067">ATP-binding</keyword>
<feature type="compositionally biased region" description="Basic residues" evidence="8">
    <location>
        <begin position="426"/>
        <end position="438"/>
    </location>
</feature>
<evidence type="ECO:0000256" key="8">
    <source>
        <dbReference type="SAM" id="MobiDB-lite"/>
    </source>
</evidence>
<evidence type="ECO:0000256" key="5">
    <source>
        <dbReference type="ARBA" id="ARBA00022840"/>
    </source>
</evidence>
<evidence type="ECO:0000256" key="2">
    <source>
        <dbReference type="ARBA" id="ARBA00022679"/>
    </source>
</evidence>
<dbReference type="GO" id="GO:0005524">
    <property type="term" value="F:ATP binding"/>
    <property type="evidence" value="ECO:0007669"/>
    <property type="project" value="UniProtKB-UniRule"/>
</dbReference>
<accession>A0A8H5D4H9</accession>
<evidence type="ECO:0000256" key="4">
    <source>
        <dbReference type="ARBA" id="ARBA00022777"/>
    </source>
</evidence>
<comment type="caution">
    <text evidence="10">The sequence shown here is derived from an EMBL/GenBank/DDBJ whole genome shotgun (WGS) entry which is preliminary data.</text>
</comment>